<evidence type="ECO:0000313" key="4">
    <source>
        <dbReference type="Proteomes" id="UP001497525"/>
    </source>
</evidence>
<dbReference type="EMBL" id="CAXLJL010000212">
    <property type="protein sequence ID" value="CAL5134593.1"/>
    <property type="molecule type" value="Genomic_DNA"/>
</dbReference>
<feature type="compositionally biased region" description="Basic and acidic residues" evidence="1">
    <location>
        <begin position="327"/>
        <end position="361"/>
    </location>
</feature>
<gene>
    <name evidence="3" type="ORF">CDAUBV1_LOCUS8376</name>
</gene>
<feature type="region of interest" description="Disordered" evidence="1">
    <location>
        <begin position="26"/>
        <end position="98"/>
    </location>
</feature>
<comment type="caution">
    <text evidence="3">The sequence shown here is derived from an EMBL/GenBank/DDBJ whole genome shotgun (WGS) entry which is preliminary data.</text>
</comment>
<evidence type="ECO:0000256" key="1">
    <source>
        <dbReference type="SAM" id="MobiDB-lite"/>
    </source>
</evidence>
<keyword evidence="2" id="KW-0732">Signal</keyword>
<accession>A0AAV2THG4</accession>
<name>A0AAV2THG4_CALDB</name>
<feature type="region of interest" description="Disordered" evidence="1">
    <location>
        <begin position="125"/>
        <end position="147"/>
    </location>
</feature>
<feature type="chain" id="PRO_5043696611" evidence="2">
    <location>
        <begin position="23"/>
        <end position="371"/>
    </location>
</feature>
<protein>
    <submittedName>
        <fullName evidence="3">Uncharacterized protein</fullName>
    </submittedName>
</protein>
<evidence type="ECO:0000313" key="3">
    <source>
        <dbReference type="EMBL" id="CAL5134593.1"/>
    </source>
</evidence>
<evidence type="ECO:0000256" key="2">
    <source>
        <dbReference type="SAM" id="SignalP"/>
    </source>
</evidence>
<organism evidence="3 4">
    <name type="scientific">Calicophoron daubneyi</name>
    <name type="common">Rumen fluke</name>
    <name type="synonym">Paramphistomum daubneyi</name>
    <dbReference type="NCBI Taxonomy" id="300641"/>
    <lineage>
        <taxon>Eukaryota</taxon>
        <taxon>Metazoa</taxon>
        <taxon>Spiralia</taxon>
        <taxon>Lophotrochozoa</taxon>
        <taxon>Platyhelminthes</taxon>
        <taxon>Trematoda</taxon>
        <taxon>Digenea</taxon>
        <taxon>Plagiorchiida</taxon>
        <taxon>Pronocephalata</taxon>
        <taxon>Paramphistomoidea</taxon>
        <taxon>Paramphistomidae</taxon>
        <taxon>Calicophoron</taxon>
    </lineage>
</organism>
<dbReference type="Proteomes" id="UP001497525">
    <property type="component" value="Unassembled WGS sequence"/>
</dbReference>
<reference evidence="3" key="1">
    <citation type="submission" date="2024-06" db="EMBL/GenBank/DDBJ databases">
        <authorList>
            <person name="Liu X."/>
            <person name="Lenzi L."/>
            <person name="Haldenby T S."/>
            <person name="Uol C."/>
        </authorList>
    </citation>
    <scope>NUCLEOTIDE SEQUENCE</scope>
</reference>
<feature type="compositionally biased region" description="Polar residues" evidence="1">
    <location>
        <begin position="50"/>
        <end position="73"/>
    </location>
</feature>
<proteinExistence type="predicted"/>
<feature type="signal peptide" evidence="2">
    <location>
        <begin position="1"/>
        <end position="22"/>
    </location>
</feature>
<dbReference type="AlphaFoldDB" id="A0AAV2THG4"/>
<feature type="region of interest" description="Disordered" evidence="1">
    <location>
        <begin position="254"/>
        <end position="371"/>
    </location>
</feature>
<feature type="compositionally biased region" description="Acidic residues" evidence="1">
    <location>
        <begin position="362"/>
        <end position="371"/>
    </location>
</feature>
<feature type="compositionally biased region" description="Low complexity" evidence="1">
    <location>
        <begin position="291"/>
        <end position="302"/>
    </location>
</feature>
<sequence>MHSSHIVLVILMATIAWCHVNAIPTSELEESSDQSTPTEDNQTDEENVGSEAQPNEQSVTSEPFETVTEQVVGSSEVMDEASNSSVPEEATGSIMPQSDSVEIGGQEEATNGPEVASVQNDEIQTHESEEARQAYYTEHVPSRYRPDPERFRHMQHRDPEGEDLVDMDFVSAEKQVEVKRLSERLVDILTEKERRQSNHQYLTALTSPTGSIYIPRNPKEGSRGHLATLLEFMEEAISPNNGFAPMGVEYYLPTDFPQSSQEFDKQREENQQGGRSVVPDSREDLAYVGPTESQSETSASETLPDVTDENSETVHDQSPSGEEQQESTEHEEQNQTEAHVEPTAHEEGCTDESHSHHPAHEETEESTELLQ</sequence>